<gene>
    <name evidence="2" type="ORF">S12H4_43163</name>
</gene>
<feature type="compositionally biased region" description="Low complexity" evidence="1">
    <location>
        <begin position="36"/>
        <end position="48"/>
    </location>
</feature>
<comment type="caution">
    <text evidence="2">The sequence shown here is derived from an EMBL/GenBank/DDBJ whole genome shotgun (WGS) entry which is preliminary data.</text>
</comment>
<dbReference type="EMBL" id="BARW01026466">
    <property type="protein sequence ID" value="GAJ05772.1"/>
    <property type="molecule type" value="Genomic_DNA"/>
</dbReference>
<feature type="compositionally biased region" description="Basic and acidic residues" evidence="1">
    <location>
        <begin position="52"/>
        <end position="69"/>
    </location>
</feature>
<organism evidence="2">
    <name type="scientific">marine sediment metagenome</name>
    <dbReference type="NCBI Taxonomy" id="412755"/>
    <lineage>
        <taxon>unclassified sequences</taxon>
        <taxon>metagenomes</taxon>
        <taxon>ecological metagenomes</taxon>
    </lineage>
</organism>
<reference evidence="2" key="1">
    <citation type="journal article" date="2014" name="Front. Microbiol.">
        <title>High frequency of phylogenetically diverse reductive dehalogenase-homologous genes in deep subseafloor sedimentary metagenomes.</title>
        <authorList>
            <person name="Kawai M."/>
            <person name="Futagami T."/>
            <person name="Toyoda A."/>
            <person name="Takaki Y."/>
            <person name="Nishi S."/>
            <person name="Hori S."/>
            <person name="Arai W."/>
            <person name="Tsubouchi T."/>
            <person name="Morono Y."/>
            <person name="Uchiyama I."/>
            <person name="Ito T."/>
            <person name="Fujiyama A."/>
            <person name="Inagaki F."/>
            <person name="Takami H."/>
        </authorList>
    </citation>
    <scope>NUCLEOTIDE SEQUENCE</scope>
    <source>
        <strain evidence="2">Expedition CK06-06</strain>
    </source>
</reference>
<evidence type="ECO:0000256" key="1">
    <source>
        <dbReference type="SAM" id="MobiDB-lite"/>
    </source>
</evidence>
<proteinExistence type="predicted"/>
<evidence type="ECO:0000313" key="2">
    <source>
        <dbReference type="EMBL" id="GAJ05772.1"/>
    </source>
</evidence>
<protein>
    <submittedName>
        <fullName evidence="2">Uncharacterized protein</fullName>
    </submittedName>
</protein>
<feature type="region of interest" description="Disordered" evidence="1">
    <location>
        <begin position="1"/>
        <end position="24"/>
    </location>
</feature>
<accession>X1UQ76</accession>
<dbReference type="AlphaFoldDB" id="X1UQ76"/>
<feature type="region of interest" description="Disordered" evidence="1">
    <location>
        <begin position="36"/>
        <end position="91"/>
    </location>
</feature>
<name>X1UQ76_9ZZZZ</name>
<sequence>MPVKSKRGLSSAGHNNDEGVGDSPCGLDAGKFCSSGTGAASAASDYGGVFHNADHRGMDMAGPKADDRNASGSINAFSGSGGPAAAMGEYA</sequence>